<sequence length="100" mass="11298">MNKTPYKITVERSYFQSGEYYHAPTDVAPYGQMTFSCRNSARAGSTSGVGGATEFRVYTTRDDRWLYSVVFRIVRISPYLSPDYVPTTMLTLTHTGMGMS</sequence>
<reference evidence="1" key="1">
    <citation type="journal article" date="2018" name="Genome Biol. Evol.">
        <title>Genomics and development of Lentinus tigrinus, a white-rot wood-decaying mushroom with dimorphic fruiting bodies.</title>
        <authorList>
            <person name="Wu B."/>
            <person name="Xu Z."/>
            <person name="Knudson A."/>
            <person name="Carlson A."/>
            <person name="Chen N."/>
            <person name="Kovaka S."/>
            <person name="LaButti K."/>
            <person name="Lipzen A."/>
            <person name="Pennachio C."/>
            <person name="Riley R."/>
            <person name="Schakwitz W."/>
            <person name="Umezawa K."/>
            <person name="Ohm R.A."/>
            <person name="Grigoriev I.V."/>
            <person name="Nagy L.G."/>
            <person name="Gibbons J."/>
            <person name="Hibbett D."/>
        </authorList>
    </citation>
    <scope>NUCLEOTIDE SEQUENCE [LARGE SCALE GENOMIC DNA]</scope>
    <source>
        <strain evidence="1">ALCF2SS1-6</strain>
    </source>
</reference>
<evidence type="ECO:0000313" key="1">
    <source>
        <dbReference type="EMBL" id="RPD55363.1"/>
    </source>
</evidence>
<protein>
    <submittedName>
        <fullName evidence="1">Uncharacterized protein</fullName>
    </submittedName>
</protein>
<name>A0A5C2RUL2_9APHY</name>
<dbReference type="AlphaFoldDB" id="A0A5C2RUL2"/>
<organism evidence="1 2">
    <name type="scientific">Lentinus tigrinus ALCF2SS1-6</name>
    <dbReference type="NCBI Taxonomy" id="1328759"/>
    <lineage>
        <taxon>Eukaryota</taxon>
        <taxon>Fungi</taxon>
        <taxon>Dikarya</taxon>
        <taxon>Basidiomycota</taxon>
        <taxon>Agaricomycotina</taxon>
        <taxon>Agaricomycetes</taxon>
        <taxon>Polyporales</taxon>
        <taxon>Polyporaceae</taxon>
        <taxon>Lentinus</taxon>
    </lineage>
</organism>
<proteinExistence type="predicted"/>
<keyword evidence="2" id="KW-1185">Reference proteome</keyword>
<dbReference type="EMBL" id="ML122296">
    <property type="protein sequence ID" value="RPD55363.1"/>
    <property type="molecule type" value="Genomic_DNA"/>
</dbReference>
<dbReference type="Gene3D" id="2.60.270.50">
    <property type="match status" value="1"/>
</dbReference>
<evidence type="ECO:0000313" key="2">
    <source>
        <dbReference type="Proteomes" id="UP000313359"/>
    </source>
</evidence>
<gene>
    <name evidence="1" type="ORF">L227DRAFT_579787</name>
</gene>
<dbReference type="Proteomes" id="UP000313359">
    <property type="component" value="Unassembled WGS sequence"/>
</dbReference>
<accession>A0A5C2RUL2</accession>
<dbReference type="OrthoDB" id="4996552at2759"/>